<dbReference type="OrthoDB" id="9782542at2"/>
<feature type="domain" description="Cell envelope-related transcriptional attenuator" evidence="3">
    <location>
        <begin position="119"/>
        <end position="266"/>
    </location>
</feature>
<proteinExistence type="inferred from homology"/>
<dbReference type="KEGG" id="ccz:CCALI_00229"/>
<dbReference type="InterPro" id="IPR004474">
    <property type="entry name" value="LytR_CpsA_psr"/>
</dbReference>
<dbReference type="Proteomes" id="UP000014227">
    <property type="component" value="Chromosome I"/>
</dbReference>
<dbReference type="NCBIfam" id="TIGR00350">
    <property type="entry name" value="lytR_cpsA_psr"/>
    <property type="match status" value="1"/>
</dbReference>
<dbReference type="PANTHER" id="PTHR33392:SF6">
    <property type="entry name" value="POLYISOPRENYL-TEICHOIC ACID--PEPTIDOGLYCAN TEICHOIC ACID TRANSFERASE TAGU"/>
    <property type="match status" value="1"/>
</dbReference>
<dbReference type="Gene3D" id="3.40.630.190">
    <property type="entry name" value="LCP protein"/>
    <property type="match status" value="1"/>
</dbReference>
<evidence type="ECO:0000256" key="1">
    <source>
        <dbReference type="ARBA" id="ARBA00006068"/>
    </source>
</evidence>
<dbReference type="PATRIC" id="fig|1303518.3.peg.229"/>
<dbReference type="EMBL" id="HF951689">
    <property type="protein sequence ID" value="CCW34066.1"/>
    <property type="molecule type" value="Genomic_DNA"/>
</dbReference>
<name>S0ES97_CHTCT</name>
<dbReference type="STRING" id="454171.CP488_00928"/>
<keyword evidence="2" id="KW-1133">Transmembrane helix</keyword>
<feature type="transmembrane region" description="Helical" evidence="2">
    <location>
        <begin position="28"/>
        <end position="49"/>
    </location>
</feature>
<dbReference type="eggNOG" id="COG1316">
    <property type="taxonomic scope" value="Bacteria"/>
</dbReference>
<dbReference type="InParanoid" id="S0ES97"/>
<keyword evidence="5" id="KW-1185">Reference proteome</keyword>
<reference evidence="5" key="1">
    <citation type="submission" date="2013-03" db="EMBL/GenBank/DDBJ databases">
        <title>Genome sequence of Chthonomonas calidirosea, the first sequenced genome from the Armatimonadetes phylum (formally candidate division OP10).</title>
        <authorList>
            <person name="Lee K.C.Y."/>
            <person name="Morgan X.C."/>
            <person name="Dunfield P.F."/>
            <person name="Tamas I."/>
            <person name="Houghton K.M."/>
            <person name="Vyssotski M."/>
            <person name="Ryan J.L.J."/>
            <person name="Lagutin K."/>
            <person name="McDonald I.R."/>
            <person name="Stott M.B."/>
        </authorList>
    </citation>
    <scope>NUCLEOTIDE SEQUENCE [LARGE SCALE GENOMIC DNA]</scope>
    <source>
        <strain evidence="5">DSM 23976 / ICMP 18418 / T49</strain>
    </source>
</reference>
<dbReference type="PANTHER" id="PTHR33392">
    <property type="entry name" value="POLYISOPRENYL-TEICHOIC ACID--PEPTIDOGLYCAN TEICHOIC ACID TRANSFERASE TAGU"/>
    <property type="match status" value="1"/>
</dbReference>
<evidence type="ECO:0000313" key="4">
    <source>
        <dbReference type="EMBL" id="CCW34066.1"/>
    </source>
</evidence>
<organism evidence="4 5">
    <name type="scientific">Chthonomonas calidirosea (strain DSM 23976 / ICMP 18418 / T49)</name>
    <dbReference type="NCBI Taxonomy" id="1303518"/>
    <lineage>
        <taxon>Bacteria</taxon>
        <taxon>Bacillati</taxon>
        <taxon>Armatimonadota</taxon>
        <taxon>Chthonomonadia</taxon>
        <taxon>Chthonomonadales</taxon>
        <taxon>Chthonomonadaceae</taxon>
        <taxon>Chthonomonas</taxon>
    </lineage>
</organism>
<evidence type="ECO:0000256" key="2">
    <source>
        <dbReference type="SAM" id="Phobius"/>
    </source>
</evidence>
<dbReference type="InterPro" id="IPR050922">
    <property type="entry name" value="LytR/CpsA/Psr_CW_biosynth"/>
</dbReference>
<accession>S0ES97</accession>
<keyword evidence="2" id="KW-0472">Membrane</keyword>
<dbReference type="RefSeq" id="WP_016481630.1">
    <property type="nucleotide sequence ID" value="NC_021487.1"/>
</dbReference>
<sequence length="375" mass="42428">MKENRPTTNALNSQLNKRARIATWFKRGLITIVSLVFLSIGIIAGSFYARSPFIRKLVNNYFTPHNIASVIAHRDIFAPYAVSRQFQGQQQHNLIIALLGCDADYYNDKPVPIPGSPGRSDALLIAHVDFDNNTLNIVSIPRDSAVHIPGHRGFDKINAAHEWGRNALTDATLQQDFGINPDYTVALHFESFQKIVDAVGGVDLYVDKDLNYDDNWGHLHVHLKKGYQHLNGYQAMGFVRIRHCDNDLVREQRQHEFLEALRAKVTSPKTFLALPDILNTVADDIETNMSQGQMLALVHWATQLPQQNIHFSILPCVEGRSYVYIKPAEATKMLADMLYNGDTTKVSLNVVPPPNKSLALNPYSRRRSRYRHHTL</sequence>
<keyword evidence="2" id="KW-0812">Transmembrane</keyword>
<evidence type="ECO:0000313" key="5">
    <source>
        <dbReference type="Proteomes" id="UP000014227"/>
    </source>
</evidence>
<dbReference type="FunCoup" id="S0ES97">
    <property type="interactions" value="75"/>
</dbReference>
<dbReference type="Pfam" id="PF03816">
    <property type="entry name" value="LytR_cpsA_psr"/>
    <property type="match status" value="1"/>
</dbReference>
<evidence type="ECO:0000259" key="3">
    <source>
        <dbReference type="Pfam" id="PF03816"/>
    </source>
</evidence>
<gene>
    <name evidence="4" type="ORF">CCALI_00229</name>
</gene>
<dbReference type="HOGENOM" id="CLU_016455_5_3_0"/>
<comment type="similarity">
    <text evidence="1">Belongs to the LytR/CpsA/Psr (LCP) family.</text>
</comment>
<dbReference type="AlphaFoldDB" id="S0ES97"/>
<protein>
    <submittedName>
        <fullName evidence="4">Transcriptional attenuator, LytR family</fullName>
    </submittedName>
</protein>